<name>A0A9W8Q1L6_9HYPO</name>
<proteinExistence type="predicted"/>
<keyword evidence="7" id="KW-1185">Reference proteome</keyword>
<organism evidence="6 7">
    <name type="scientific">Fusarium irregulare</name>
    <dbReference type="NCBI Taxonomy" id="2494466"/>
    <lineage>
        <taxon>Eukaryota</taxon>
        <taxon>Fungi</taxon>
        <taxon>Dikarya</taxon>
        <taxon>Ascomycota</taxon>
        <taxon>Pezizomycotina</taxon>
        <taxon>Sordariomycetes</taxon>
        <taxon>Hypocreomycetidae</taxon>
        <taxon>Hypocreales</taxon>
        <taxon>Nectriaceae</taxon>
        <taxon>Fusarium</taxon>
        <taxon>Fusarium incarnatum-equiseti species complex</taxon>
    </lineage>
</organism>
<comment type="caution">
    <text evidence="6">The sequence shown here is derived from an EMBL/GenBank/DDBJ whole genome shotgun (WGS) entry which is preliminary data.</text>
</comment>
<evidence type="ECO:0000313" key="6">
    <source>
        <dbReference type="EMBL" id="KAJ4022675.1"/>
    </source>
</evidence>
<evidence type="ECO:0000256" key="2">
    <source>
        <dbReference type="ARBA" id="ARBA00022963"/>
    </source>
</evidence>
<dbReference type="PROSITE" id="PS51635">
    <property type="entry name" value="PNPLA"/>
    <property type="match status" value="1"/>
</dbReference>
<evidence type="ECO:0000256" key="3">
    <source>
        <dbReference type="ARBA" id="ARBA00023098"/>
    </source>
</evidence>
<dbReference type="GO" id="GO:0047499">
    <property type="term" value="F:calcium-independent phospholipase A2 activity"/>
    <property type="evidence" value="ECO:0007669"/>
    <property type="project" value="TreeGrafter"/>
</dbReference>
<protein>
    <recommendedName>
        <fullName evidence="5">PNPLA domain-containing protein</fullName>
    </recommendedName>
</protein>
<dbReference type="EMBL" id="JAPDHF010000002">
    <property type="protein sequence ID" value="KAJ4022675.1"/>
    <property type="molecule type" value="Genomic_DNA"/>
</dbReference>
<dbReference type="GO" id="GO:0046486">
    <property type="term" value="P:glycerolipid metabolic process"/>
    <property type="evidence" value="ECO:0007669"/>
    <property type="project" value="UniProtKB-ARBA"/>
</dbReference>
<dbReference type="SUPFAM" id="SSF52151">
    <property type="entry name" value="FabD/lysophospholipase-like"/>
    <property type="match status" value="1"/>
</dbReference>
<evidence type="ECO:0000256" key="1">
    <source>
        <dbReference type="ARBA" id="ARBA00022801"/>
    </source>
</evidence>
<dbReference type="GO" id="GO:0019369">
    <property type="term" value="P:arachidonate metabolic process"/>
    <property type="evidence" value="ECO:0007669"/>
    <property type="project" value="TreeGrafter"/>
</dbReference>
<accession>A0A9W8Q1L6</accession>
<dbReference type="InterPro" id="IPR016035">
    <property type="entry name" value="Acyl_Trfase/lysoPLipase"/>
</dbReference>
<keyword evidence="2" id="KW-0442">Lipid degradation</keyword>
<feature type="short sequence motif" description="DGA/G" evidence="4">
    <location>
        <begin position="141"/>
        <end position="143"/>
    </location>
</feature>
<evidence type="ECO:0000313" key="7">
    <source>
        <dbReference type="Proteomes" id="UP001152130"/>
    </source>
</evidence>
<dbReference type="Proteomes" id="UP001152130">
    <property type="component" value="Unassembled WGS sequence"/>
</dbReference>
<evidence type="ECO:0000256" key="4">
    <source>
        <dbReference type="PROSITE-ProRule" id="PRU01161"/>
    </source>
</evidence>
<comment type="caution">
    <text evidence="4">Lacks conserved residue(s) required for the propagation of feature annotation.</text>
</comment>
<dbReference type="GO" id="GO:0016042">
    <property type="term" value="P:lipid catabolic process"/>
    <property type="evidence" value="ECO:0007669"/>
    <property type="project" value="UniProtKB-KW"/>
</dbReference>
<dbReference type="GO" id="GO:0016020">
    <property type="term" value="C:membrane"/>
    <property type="evidence" value="ECO:0007669"/>
    <property type="project" value="TreeGrafter"/>
</dbReference>
<keyword evidence="1" id="KW-0378">Hydrolase</keyword>
<gene>
    <name evidence="6" type="ORF">NW766_001721</name>
</gene>
<dbReference type="InterPro" id="IPR002641">
    <property type="entry name" value="PNPLA_dom"/>
</dbReference>
<feature type="domain" description="PNPLA" evidence="5">
    <location>
        <begin position="1"/>
        <end position="154"/>
    </location>
</feature>
<dbReference type="PANTHER" id="PTHR24185:SF1">
    <property type="entry name" value="CALCIUM-INDEPENDENT PHOSPHOLIPASE A2-GAMMA"/>
    <property type="match status" value="1"/>
</dbReference>
<reference evidence="6" key="1">
    <citation type="submission" date="2022-10" db="EMBL/GenBank/DDBJ databases">
        <title>Fusarium specimens isolated from Avocado Roots.</title>
        <authorList>
            <person name="Stajich J."/>
            <person name="Roper C."/>
            <person name="Heimlech-Rivalta G."/>
        </authorList>
    </citation>
    <scope>NUCLEOTIDE SEQUENCE</scope>
    <source>
        <strain evidence="6">CF00143</strain>
    </source>
</reference>
<dbReference type="Gene3D" id="3.40.1090.10">
    <property type="entry name" value="Cytosolic phospholipase A2 catalytic domain"/>
    <property type="match status" value="1"/>
</dbReference>
<keyword evidence="3" id="KW-0443">Lipid metabolism</keyword>
<dbReference type="PANTHER" id="PTHR24185">
    <property type="entry name" value="CALCIUM-INDEPENDENT PHOSPHOLIPASE A2-GAMMA"/>
    <property type="match status" value="1"/>
</dbReference>
<dbReference type="OrthoDB" id="1658288at2759"/>
<dbReference type="AlphaFoldDB" id="A0A9W8Q1L6"/>
<evidence type="ECO:0000259" key="5">
    <source>
        <dbReference type="PROSITE" id="PS51635"/>
    </source>
</evidence>
<sequence>MLGRLQMSVEDCIDKYLEISEAAFQPRRSNINIFARARDGWNIRGRFDTSALQKEIIGLIDGRPGESGLESLMLKEDLACRSFAVSIGKAAPDTAVLLRTYPSLRDTGLRPKMWEAARATSAASSFFDPIQIGKFGQWFTDGATGFNNPVNQVYEEALAIWADAKDSIQCIVSIGTGEPGVKPFGNDLKGLALTLLSVATQTDETAKLFAKSHSHLTHIRLNVVHGLQGIGLEEYKDIDTIKSVTDRYPDDGEGSKKISQFADLIKSGGQKWPQAAQHSNAANWMSLRETYCCQSLSNGPCGSRRLASEIAWTSRFGGLILAQVDVSEVWRLLSCQVSILNGGRDSRAFTDWAVNDVTVVMTGDHAGEPLIRTAFRKRDGHSLYQTSVLSSAFAQAMTSGRGLHPSGDLGLRFTNQMPGYEVVGMPRMSLFITIPTQGRIYFLAHFITMTTLVENLIQIANTLWDHDDSIDCSSEGTPIKVMLEDMINSPHFQIRTHRGTLFRVSGTLRLLRAATTEYFHQIPAENTFEMEDVMRLIDDLEDVIEPEHLPLHISSWAGCFGDENGRWLVLSLLLNGLTNMVDYGVLPGILMRYYVVQQGNVI</sequence>